<organism evidence="2">
    <name type="scientific">Sulfurisphaera javensis</name>
    <dbReference type="NCBI Taxonomy" id="2049879"/>
    <lineage>
        <taxon>Archaea</taxon>
        <taxon>Thermoproteota</taxon>
        <taxon>Thermoprotei</taxon>
        <taxon>Sulfolobales</taxon>
        <taxon>Sulfolobaceae</taxon>
        <taxon>Sulfurisphaera</taxon>
    </lineage>
</organism>
<feature type="transmembrane region" description="Helical" evidence="1">
    <location>
        <begin position="86"/>
        <end position="111"/>
    </location>
</feature>
<proteinExistence type="predicted"/>
<dbReference type="AlphaFoldDB" id="A0AAT9GP83"/>
<evidence type="ECO:0000313" key="2">
    <source>
        <dbReference type="EMBL" id="BFH72718.1"/>
    </source>
</evidence>
<gene>
    <name evidence="2" type="ORF">SJAV_06620</name>
</gene>
<dbReference type="RefSeq" id="WP_369610922.1">
    <property type="nucleotide sequence ID" value="NZ_AP031322.1"/>
</dbReference>
<keyword evidence="1" id="KW-0472">Membrane</keyword>
<feature type="transmembrane region" description="Helical" evidence="1">
    <location>
        <begin position="55"/>
        <end position="74"/>
    </location>
</feature>
<evidence type="ECO:0000256" key="1">
    <source>
        <dbReference type="SAM" id="Phobius"/>
    </source>
</evidence>
<keyword evidence="1" id="KW-0812">Transmembrane</keyword>
<feature type="transmembrane region" description="Helical" evidence="1">
    <location>
        <begin position="27"/>
        <end position="48"/>
    </location>
</feature>
<name>A0AAT9GP83_9CREN</name>
<dbReference type="KEGG" id="sjv:SJAV_06620"/>
<protein>
    <submittedName>
        <fullName evidence="2">Uncharacterized protein</fullName>
    </submittedName>
</protein>
<sequence length="121" mass="13246">MKLFIPLIGSAISLGIGGILLFSIVPFILSIGTIIAVSLFLISAYLIYKDVKIGYYLGFVLSLLAIISSATSTTHDKALLSFGSSFFISILNILMILGFYIFPLTYIILFAKKLKRSLTNK</sequence>
<dbReference type="GeneID" id="92353597"/>
<dbReference type="EMBL" id="AP031322">
    <property type="protein sequence ID" value="BFH72718.1"/>
    <property type="molecule type" value="Genomic_DNA"/>
</dbReference>
<reference evidence="2" key="1">
    <citation type="submission" date="2024-03" db="EMBL/GenBank/DDBJ databases">
        <title>Complete genome sequence of Sulfurisphaera javensis strain KD-1.</title>
        <authorList>
            <person name="Sakai H."/>
            <person name="Nur N."/>
            <person name="Suwanto A."/>
            <person name="Kurosawa N."/>
        </authorList>
    </citation>
    <scope>NUCLEOTIDE SEQUENCE</scope>
    <source>
        <strain evidence="2">KD-1</strain>
    </source>
</reference>
<keyword evidence="1" id="KW-1133">Transmembrane helix</keyword>
<accession>A0AAT9GP83</accession>